<proteinExistence type="evidence at transcript level"/>
<accession>W8CDD7</accession>
<reference evidence="2" key="2">
    <citation type="journal article" date="2014" name="BMC Genomics">
        <title>A genomic perspective to assessing quality of mass-reared SIT flies used in Mediterranean fruit fly (Ceratitis capitata) eradication in California.</title>
        <authorList>
            <person name="Calla B."/>
            <person name="Hall B."/>
            <person name="Hou S."/>
            <person name="Geib S.M."/>
        </authorList>
    </citation>
    <scope>NUCLEOTIDE SEQUENCE</scope>
</reference>
<dbReference type="EMBL" id="GAMC01002126">
    <property type="protein sequence ID" value="JAC04430.1"/>
    <property type="molecule type" value="mRNA"/>
</dbReference>
<feature type="compositionally biased region" description="Basic and acidic residues" evidence="1">
    <location>
        <begin position="107"/>
        <end position="116"/>
    </location>
</feature>
<dbReference type="AlphaFoldDB" id="W8CDD7"/>
<name>W8CDD7_CERCA</name>
<evidence type="ECO:0000313" key="2">
    <source>
        <dbReference type="EMBL" id="JAC04430.1"/>
    </source>
</evidence>
<evidence type="ECO:0000256" key="1">
    <source>
        <dbReference type="SAM" id="MobiDB-lite"/>
    </source>
</evidence>
<organism evidence="2">
    <name type="scientific">Ceratitis capitata</name>
    <name type="common">Mediterranean fruit fly</name>
    <name type="synonym">Tephritis capitata</name>
    <dbReference type="NCBI Taxonomy" id="7213"/>
    <lineage>
        <taxon>Eukaryota</taxon>
        <taxon>Metazoa</taxon>
        <taxon>Ecdysozoa</taxon>
        <taxon>Arthropoda</taxon>
        <taxon>Hexapoda</taxon>
        <taxon>Insecta</taxon>
        <taxon>Pterygota</taxon>
        <taxon>Neoptera</taxon>
        <taxon>Endopterygota</taxon>
        <taxon>Diptera</taxon>
        <taxon>Brachycera</taxon>
        <taxon>Muscomorpha</taxon>
        <taxon>Tephritoidea</taxon>
        <taxon>Tephritidae</taxon>
        <taxon>Ceratitis</taxon>
        <taxon>Ceratitis</taxon>
    </lineage>
</organism>
<feature type="region of interest" description="Disordered" evidence="1">
    <location>
        <begin position="97"/>
        <end position="116"/>
    </location>
</feature>
<reference evidence="2" key="1">
    <citation type="submission" date="2013-07" db="EMBL/GenBank/DDBJ databases">
        <authorList>
            <person name="Geib S."/>
        </authorList>
    </citation>
    <scope>NUCLEOTIDE SEQUENCE</scope>
</reference>
<sequence length="116" mass="12991">MTMPRCQSVRQCVPPTVRPSVRHSLGAWRQTCLAELTKCFSLLGIRRNDGRVTHRKKKLYQLIYKHTHKHTCHYKAAPAAAAAATAELEQAGRQVASRASTGVYDNGKSRKEIMSD</sequence>
<protein>
    <submittedName>
        <fullName evidence="2">Uncharacterized protein</fullName>
    </submittedName>
</protein>